<protein>
    <submittedName>
        <fullName evidence="3">YdcF family protein</fullName>
    </submittedName>
</protein>
<dbReference type="Proteomes" id="UP000632774">
    <property type="component" value="Unassembled WGS sequence"/>
</dbReference>
<dbReference type="PANTHER" id="PTHR30336">
    <property type="entry name" value="INNER MEMBRANE PROTEIN, PROBABLE PERMEASE"/>
    <property type="match status" value="1"/>
</dbReference>
<keyword evidence="1" id="KW-1133">Transmembrane helix</keyword>
<evidence type="ECO:0000256" key="1">
    <source>
        <dbReference type="SAM" id="Phobius"/>
    </source>
</evidence>
<sequence length="253" mass="28784">MYFLLSKILLFLIFPINWIIVLLVIAIFTKRQKLRKWATIAGIVLLAIFSNTWLCNWFAHAWEWPATNLPENAHYSCAIVLGGFVSQINDKDGRFNHSSDRFIEGIRLVSTGKASHILISGGNGNINPDQFSEGEWTRKQLKQLHFGDSTILIEGKSRNTLENAKYSAALLKKSGLKPPYLLVTSAYHMRRAMHIFKNAGVNVVAYPCDFISGDVGWPRLADLIPNFEALTWWNTTIKEVWGYGVNYFMKTND</sequence>
<dbReference type="Gene3D" id="3.40.50.620">
    <property type="entry name" value="HUPs"/>
    <property type="match status" value="1"/>
</dbReference>
<gene>
    <name evidence="3" type="ORF">IRJ18_07485</name>
</gene>
<dbReference type="RefSeq" id="WP_194105570.1">
    <property type="nucleotide sequence ID" value="NZ_JADFFM010000001.1"/>
</dbReference>
<name>A0ABR9XGT0_9SPHI</name>
<reference evidence="3 4" key="1">
    <citation type="submission" date="2020-10" db="EMBL/GenBank/DDBJ databases">
        <title>Mucilaginibacter mali sp. nov., isolated from rhizosphere soil of apple orchard.</title>
        <authorList>
            <person name="Lee J.-S."/>
            <person name="Kim H.S."/>
            <person name="Kim J.-S."/>
        </authorList>
    </citation>
    <scope>NUCLEOTIDE SEQUENCE [LARGE SCALE GENOMIC DNA]</scope>
    <source>
        <strain evidence="3 4">KCTC 23157</strain>
    </source>
</reference>
<keyword evidence="1" id="KW-0812">Transmembrane</keyword>
<dbReference type="Pfam" id="PF02698">
    <property type="entry name" value="DUF218"/>
    <property type="match status" value="1"/>
</dbReference>
<dbReference type="CDD" id="cd06259">
    <property type="entry name" value="YdcF-like"/>
    <property type="match status" value="1"/>
</dbReference>
<keyword evidence="4" id="KW-1185">Reference proteome</keyword>
<organism evidence="3 4">
    <name type="scientific">Mucilaginibacter boryungensis</name>
    <dbReference type="NCBI Taxonomy" id="768480"/>
    <lineage>
        <taxon>Bacteria</taxon>
        <taxon>Pseudomonadati</taxon>
        <taxon>Bacteroidota</taxon>
        <taxon>Sphingobacteriia</taxon>
        <taxon>Sphingobacteriales</taxon>
        <taxon>Sphingobacteriaceae</taxon>
        <taxon>Mucilaginibacter</taxon>
    </lineage>
</organism>
<evidence type="ECO:0000313" key="4">
    <source>
        <dbReference type="Proteomes" id="UP000632774"/>
    </source>
</evidence>
<dbReference type="EMBL" id="JADFFM010000001">
    <property type="protein sequence ID" value="MBE9666199.1"/>
    <property type="molecule type" value="Genomic_DNA"/>
</dbReference>
<feature type="transmembrane region" description="Helical" evidence="1">
    <location>
        <begin position="40"/>
        <end position="59"/>
    </location>
</feature>
<dbReference type="InterPro" id="IPR003848">
    <property type="entry name" value="DUF218"/>
</dbReference>
<dbReference type="InterPro" id="IPR014729">
    <property type="entry name" value="Rossmann-like_a/b/a_fold"/>
</dbReference>
<evidence type="ECO:0000313" key="3">
    <source>
        <dbReference type="EMBL" id="MBE9666199.1"/>
    </source>
</evidence>
<dbReference type="PANTHER" id="PTHR30336:SF4">
    <property type="entry name" value="ENVELOPE BIOGENESIS FACTOR ELYC"/>
    <property type="match status" value="1"/>
</dbReference>
<accession>A0ABR9XGT0</accession>
<proteinExistence type="predicted"/>
<evidence type="ECO:0000259" key="2">
    <source>
        <dbReference type="Pfam" id="PF02698"/>
    </source>
</evidence>
<keyword evidence="1" id="KW-0472">Membrane</keyword>
<dbReference type="InterPro" id="IPR051599">
    <property type="entry name" value="Cell_Envelope_Assoc"/>
</dbReference>
<feature type="domain" description="DUF218" evidence="2">
    <location>
        <begin position="78"/>
        <end position="241"/>
    </location>
</feature>
<comment type="caution">
    <text evidence="3">The sequence shown here is derived from an EMBL/GenBank/DDBJ whole genome shotgun (WGS) entry which is preliminary data.</text>
</comment>
<feature type="transmembrane region" description="Helical" evidence="1">
    <location>
        <begin position="6"/>
        <end position="28"/>
    </location>
</feature>